<evidence type="ECO:0000256" key="1">
    <source>
        <dbReference type="ARBA" id="ARBA00022729"/>
    </source>
</evidence>
<dbReference type="Pfam" id="PF00734">
    <property type="entry name" value="CBM_1"/>
    <property type="match status" value="1"/>
</dbReference>
<dbReference type="HOGENOM" id="CLU_197761_0_0_1"/>
<comment type="caution">
    <text evidence="4">The sequence shown here is derived from an EMBL/GenBank/DDBJ whole genome shotgun (WGS) entry which is preliminary data.</text>
</comment>
<evidence type="ECO:0000256" key="2">
    <source>
        <dbReference type="SAM" id="MobiDB-lite"/>
    </source>
</evidence>
<gene>
    <name evidence="4" type="ORF">CSUB01_09309</name>
</gene>
<reference evidence="5" key="1">
    <citation type="journal article" date="2014" name="Genome Announc.">
        <title>Draft genome sequence of Colletotrichum sublineola, a destructive pathogen of cultivated sorghum.</title>
        <authorList>
            <person name="Baroncelli R."/>
            <person name="Sanz-Martin J.M."/>
            <person name="Rech G.E."/>
            <person name="Sukno S.A."/>
            <person name="Thon M.R."/>
        </authorList>
    </citation>
    <scope>NUCLEOTIDE SEQUENCE [LARGE SCALE GENOMIC DNA]</scope>
    <source>
        <strain evidence="5">TX430BB</strain>
    </source>
</reference>
<dbReference type="EMBL" id="JMSE01001312">
    <property type="protein sequence ID" value="KDN62662.1"/>
    <property type="molecule type" value="Genomic_DNA"/>
</dbReference>
<dbReference type="InterPro" id="IPR000254">
    <property type="entry name" value="CBD"/>
</dbReference>
<dbReference type="SUPFAM" id="SSF57180">
    <property type="entry name" value="Cellulose-binding domain"/>
    <property type="match status" value="1"/>
</dbReference>
<dbReference type="STRING" id="1173701.A0A066X146"/>
<evidence type="ECO:0000313" key="4">
    <source>
        <dbReference type="EMBL" id="KDN62662.1"/>
    </source>
</evidence>
<dbReference type="Proteomes" id="UP000027238">
    <property type="component" value="Unassembled WGS sequence"/>
</dbReference>
<keyword evidence="5" id="KW-1185">Reference proteome</keyword>
<dbReference type="InterPro" id="IPR035971">
    <property type="entry name" value="CBD_sf"/>
</dbReference>
<feature type="region of interest" description="Disordered" evidence="2">
    <location>
        <begin position="1"/>
        <end position="32"/>
    </location>
</feature>
<name>A0A066X146_COLSU</name>
<dbReference type="GO" id="GO:0005975">
    <property type="term" value="P:carbohydrate metabolic process"/>
    <property type="evidence" value="ECO:0007669"/>
    <property type="project" value="InterPro"/>
</dbReference>
<dbReference type="SMART" id="SM00236">
    <property type="entry name" value="fCBD"/>
    <property type="match status" value="1"/>
</dbReference>
<feature type="compositionally biased region" description="Pro residues" evidence="2">
    <location>
        <begin position="18"/>
        <end position="31"/>
    </location>
</feature>
<proteinExistence type="predicted"/>
<accession>A0A066X146</accession>
<dbReference type="PROSITE" id="PS00562">
    <property type="entry name" value="CBM1_1"/>
    <property type="match status" value="1"/>
</dbReference>
<sequence>MFRRGASPQPGTTTRSSAPPPATSAASPPPAGGCTVARWGQCGGSGWTGCTACESPYTCQVSNQWYSQCL</sequence>
<keyword evidence="1" id="KW-0732">Signal</keyword>
<dbReference type="GO" id="GO:0030248">
    <property type="term" value="F:cellulose binding"/>
    <property type="evidence" value="ECO:0007669"/>
    <property type="project" value="InterPro"/>
</dbReference>
<dbReference type="GO" id="GO:0005576">
    <property type="term" value="C:extracellular region"/>
    <property type="evidence" value="ECO:0007669"/>
    <property type="project" value="InterPro"/>
</dbReference>
<dbReference type="AlphaFoldDB" id="A0A066X146"/>
<evidence type="ECO:0000259" key="3">
    <source>
        <dbReference type="PROSITE" id="PS51164"/>
    </source>
</evidence>
<organism evidence="4 5">
    <name type="scientific">Colletotrichum sublineola</name>
    <name type="common">Sorghum anthracnose fungus</name>
    <dbReference type="NCBI Taxonomy" id="1173701"/>
    <lineage>
        <taxon>Eukaryota</taxon>
        <taxon>Fungi</taxon>
        <taxon>Dikarya</taxon>
        <taxon>Ascomycota</taxon>
        <taxon>Pezizomycotina</taxon>
        <taxon>Sordariomycetes</taxon>
        <taxon>Hypocreomycetidae</taxon>
        <taxon>Glomerellales</taxon>
        <taxon>Glomerellaceae</taxon>
        <taxon>Colletotrichum</taxon>
        <taxon>Colletotrichum graminicola species complex</taxon>
    </lineage>
</organism>
<feature type="domain" description="CBM1" evidence="3">
    <location>
        <begin position="34"/>
        <end position="70"/>
    </location>
</feature>
<protein>
    <submittedName>
        <fullName evidence="4">Putative PHB depolymerase family esterase</fullName>
    </submittedName>
</protein>
<dbReference type="OrthoDB" id="94998at2759"/>
<dbReference type="PROSITE" id="PS51164">
    <property type="entry name" value="CBM1_2"/>
    <property type="match status" value="1"/>
</dbReference>
<evidence type="ECO:0000313" key="5">
    <source>
        <dbReference type="Proteomes" id="UP000027238"/>
    </source>
</evidence>